<name>A0A1H3WHG2_9FLAO</name>
<dbReference type="Proteomes" id="UP000198820">
    <property type="component" value="Unassembled WGS sequence"/>
</dbReference>
<dbReference type="InterPro" id="IPR005467">
    <property type="entry name" value="His_kinase_dom"/>
</dbReference>
<feature type="transmembrane region" description="Helical" evidence="8">
    <location>
        <begin position="7"/>
        <end position="28"/>
    </location>
</feature>
<feature type="transmembrane region" description="Helical" evidence="8">
    <location>
        <begin position="136"/>
        <end position="158"/>
    </location>
</feature>
<dbReference type="InterPro" id="IPR050428">
    <property type="entry name" value="TCS_sensor_his_kinase"/>
</dbReference>
<dbReference type="EC" id="2.7.13.3" evidence="2"/>
<evidence type="ECO:0000256" key="2">
    <source>
        <dbReference type="ARBA" id="ARBA00012438"/>
    </source>
</evidence>
<keyword evidence="4" id="KW-0808">Transferase</keyword>
<organism evidence="10 11">
    <name type="scientific">Psychroflexus halocasei</name>
    <dbReference type="NCBI Taxonomy" id="908615"/>
    <lineage>
        <taxon>Bacteria</taxon>
        <taxon>Pseudomonadati</taxon>
        <taxon>Bacteroidota</taxon>
        <taxon>Flavobacteriia</taxon>
        <taxon>Flavobacteriales</taxon>
        <taxon>Flavobacteriaceae</taxon>
        <taxon>Psychroflexus</taxon>
    </lineage>
</organism>
<dbReference type="PANTHER" id="PTHR45436:SF5">
    <property type="entry name" value="SENSOR HISTIDINE KINASE TRCS"/>
    <property type="match status" value="1"/>
</dbReference>
<dbReference type="Pfam" id="PF00512">
    <property type="entry name" value="HisKA"/>
    <property type="match status" value="1"/>
</dbReference>
<evidence type="ECO:0000256" key="7">
    <source>
        <dbReference type="ARBA" id="ARBA00022989"/>
    </source>
</evidence>
<dbReference type="SUPFAM" id="SSF55874">
    <property type="entry name" value="ATPase domain of HSP90 chaperone/DNA topoisomerase II/histidine kinase"/>
    <property type="match status" value="1"/>
</dbReference>
<evidence type="ECO:0000256" key="6">
    <source>
        <dbReference type="ARBA" id="ARBA00022777"/>
    </source>
</evidence>
<dbReference type="GO" id="GO:0000155">
    <property type="term" value="F:phosphorelay sensor kinase activity"/>
    <property type="evidence" value="ECO:0007669"/>
    <property type="project" value="InterPro"/>
</dbReference>
<keyword evidence="5 8" id="KW-0812">Transmembrane</keyword>
<dbReference type="PANTHER" id="PTHR45436">
    <property type="entry name" value="SENSOR HISTIDINE KINASE YKOH"/>
    <property type="match status" value="1"/>
</dbReference>
<gene>
    <name evidence="10" type="ORF">SAMN05421540_1023</name>
</gene>
<dbReference type="RefSeq" id="WP_093238826.1">
    <property type="nucleotide sequence ID" value="NZ_FNQF01000002.1"/>
</dbReference>
<dbReference type="InterPro" id="IPR003594">
    <property type="entry name" value="HATPase_dom"/>
</dbReference>
<dbReference type="SMART" id="SM00388">
    <property type="entry name" value="HisKA"/>
    <property type="match status" value="1"/>
</dbReference>
<keyword evidence="3" id="KW-0597">Phosphoprotein</keyword>
<accession>A0A1H3WHG2</accession>
<dbReference type="AlphaFoldDB" id="A0A1H3WHG2"/>
<dbReference type="InterPro" id="IPR036097">
    <property type="entry name" value="HisK_dim/P_sf"/>
</dbReference>
<keyword evidence="11" id="KW-1185">Reference proteome</keyword>
<evidence type="ECO:0000256" key="1">
    <source>
        <dbReference type="ARBA" id="ARBA00000085"/>
    </source>
</evidence>
<comment type="catalytic activity">
    <reaction evidence="1">
        <text>ATP + protein L-histidine = ADP + protein N-phospho-L-histidine.</text>
        <dbReference type="EC" id="2.7.13.3"/>
    </reaction>
</comment>
<dbReference type="STRING" id="908615.SAMN05421540_1023"/>
<evidence type="ECO:0000256" key="3">
    <source>
        <dbReference type="ARBA" id="ARBA00022553"/>
    </source>
</evidence>
<protein>
    <recommendedName>
        <fullName evidence="2">histidine kinase</fullName>
        <ecNumber evidence="2">2.7.13.3</ecNumber>
    </recommendedName>
</protein>
<dbReference type="InterPro" id="IPR003661">
    <property type="entry name" value="HisK_dim/P_dom"/>
</dbReference>
<dbReference type="CDD" id="cd00082">
    <property type="entry name" value="HisKA"/>
    <property type="match status" value="1"/>
</dbReference>
<evidence type="ECO:0000313" key="11">
    <source>
        <dbReference type="Proteomes" id="UP000198820"/>
    </source>
</evidence>
<dbReference type="Pfam" id="PF02518">
    <property type="entry name" value="HATPase_c"/>
    <property type="match status" value="1"/>
</dbReference>
<evidence type="ECO:0000259" key="9">
    <source>
        <dbReference type="PROSITE" id="PS50109"/>
    </source>
</evidence>
<dbReference type="SUPFAM" id="SSF47384">
    <property type="entry name" value="Homodimeric domain of signal transducing histidine kinase"/>
    <property type="match status" value="1"/>
</dbReference>
<feature type="domain" description="Histidine kinase" evidence="9">
    <location>
        <begin position="220"/>
        <end position="425"/>
    </location>
</feature>
<dbReference type="InterPro" id="IPR036890">
    <property type="entry name" value="HATPase_C_sf"/>
</dbReference>
<evidence type="ECO:0000313" key="10">
    <source>
        <dbReference type="EMBL" id="SDZ86545.1"/>
    </source>
</evidence>
<keyword evidence="7 8" id="KW-1133">Transmembrane helix</keyword>
<dbReference type="EMBL" id="FNQF01000002">
    <property type="protein sequence ID" value="SDZ86545.1"/>
    <property type="molecule type" value="Genomic_DNA"/>
</dbReference>
<dbReference type="PROSITE" id="PS50109">
    <property type="entry name" value="HIS_KIN"/>
    <property type="match status" value="1"/>
</dbReference>
<keyword evidence="6 10" id="KW-0418">Kinase</keyword>
<dbReference type="Gene3D" id="1.10.287.130">
    <property type="match status" value="1"/>
</dbReference>
<proteinExistence type="predicted"/>
<keyword evidence="8" id="KW-0472">Membrane</keyword>
<evidence type="ECO:0000256" key="5">
    <source>
        <dbReference type="ARBA" id="ARBA00022692"/>
    </source>
</evidence>
<sequence>MKLFNRSLLYLTFAFFVIIGVWSILFYYNLKDEIRDSIDDGLENNKILIIEKLKFNPELLNQNEFGGNNFEIHPTSRQKALSTKDVYKDTLMYRINEDDLEPVRILHSAFENDGKYYRLKIISSLVEEDDLIEDSFWSIVWLFIILISSVIIINNFVLKKVWTPFYQILDALKKYRLDQNEKPIKISSNTKEFKELQKASNALIKHAKEAYHSQKQFTENASHELQTPLAVISTKLELLLESKDLTHNNANSIAEVIAMTNRIKQLNKSLLLLAKIENKQFIETEQISIQKIVKNHLSRVEDFINFKNINIEFVYEKDIIVEMNSALAEILISNIINNAIFHNIENGQLQILLKENSLIISNTGNNKALIKENIYERFHKENQDSKNTGLGLSISKAICELYQVPIVYDFFESQHTFKINFKKNLAEA</sequence>
<evidence type="ECO:0000256" key="8">
    <source>
        <dbReference type="SAM" id="Phobius"/>
    </source>
</evidence>
<dbReference type="Gene3D" id="3.30.565.10">
    <property type="entry name" value="Histidine kinase-like ATPase, C-terminal domain"/>
    <property type="match status" value="1"/>
</dbReference>
<evidence type="ECO:0000256" key="4">
    <source>
        <dbReference type="ARBA" id="ARBA00022679"/>
    </source>
</evidence>
<dbReference type="SMART" id="SM00387">
    <property type="entry name" value="HATPase_c"/>
    <property type="match status" value="1"/>
</dbReference>
<reference evidence="10 11" key="1">
    <citation type="submission" date="2016-10" db="EMBL/GenBank/DDBJ databases">
        <authorList>
            <person name="de Groot N.N."/>
        </authorList>
    </citation>
    <scope>NUCLEOTIDE SEQUENCE [LARGE SCALE GENOMIC DNA]</scope>
    <source>
        <strain evidence="10 11">DSM 23581</strain>
    </source>
</reference>
<dbReference type="GO" id="GO:0005886">
    <property type="term" value="C:plasma membrane"/>
    <property type="evidence" value="ECO:0007669"/>
    <property type="project" value="TreeGrafter"/>
</dbReference>